<keyword evidence="2" id="KW-1185">Reference proteome</keyword>
<dbReference type="RefSeq" id="WP_350381223.1">
    <property type="nucleotide sequence ID" value="NZ_JBELQD010000063.1"/>
</dbReference>
<name>A0ABV1RAJ1_9HYPH</name>
<reference evidence="1" key="1">
    <citation type="submission" date="2024-06" db="EMBL/GenBank/DDBJ databases">
        <authorList>
            <person name="Campbell A.G."/>
        </authorList>
    </citation>
    <scope>NUCLEOTIDE SEQUENCE</scope>
    <source>
        <strain evidence="1">EM17</strain>
    </source>
</reference>
<accession>A0ABV1RAJ1</accession>
<dbReference type="EMBL" id="JBELQD010000063">
    <property type="protein sequence ID" value="MER2291874.1"/>
    <property type="molecule type" value="Genomic_DNA"/>
</dbReference>
<proteinExistence type="predicted"/>
<evidence type="ECO:0000313" key="1">
    <source>
        <dbReference type="EMBL" id="MER2291874.1"/>
    </source>
</evidence>
<dbReference type="Proteomes" id="UP001432995">
    <property type="component" value="Unassembled WGS sequence"/>
</dbReference>
<sequence length="82" mass="9012">MPAASYLTRAALAAELMISESTVDDFVCRGLLPPPVRISPGCVRWRWATVDEVLKAGQGQLQSKEEIDLAEGTRRVIEASRK</sequence>
<organism evidence="1 2">
    <name type="scientific">Methylobacterium brachiatum</name>
    <dbReference type="NCBI Taxonomy" id="269660"/>
    <lineage>
        <taxon>Bacteria</taxon>
        <taxon>Pseudomonadati</taxon>
        <taxon>Pseudomonadota</taxon>
        <taxon>Alphaproteobacteria</taxon>
        <taxon>Hyphomicrobiales</taxon>
        <taxon>Methylobacteriaceae</taxon>
        <taxon>Methylobacterium</taxon>
    </lineage>
</organism>
<comment type="caution">
    <text evidence="1">The sequence shown here is derived from an EMBL/GenBank/DDBJ whole genome shotgun (WGS) entry which is preliminary data.</text>
</comment>
<gene>
    <name evidence="1" type="ORF">ABS770_26820</name>
</gene>
<protein>
    <recommendedName>
        <fullName evidence="3">Transcriptional regulator</fullName>
    </recommendedName>
</protein>
<evidence type="ECO:0008006" key="3">
    <source>
        <dbReference type="Google" id="ProtNLM"/>
    </source>
</evidence>
<evidence type="ECO:0000313" key="2">
    <source>
        <dbReference type="Proteomes" id="UP001432995"/>
    </source>
</evidence>